<dbReference type="Gene3D" id="1.20.1280.50">
    <property type="match status" value="1"/>
</dbReference>
<dbReference type="EMBL" id="RWJN01000402">
    <property type="protein sequence ID" value="TCD62105.1"/>
    <property type="molecule type" value="Genomic_DNA"/>
</dbReference>
<comment type="caution">
    <text evidence="1">The sequence shown here is derived from an EMBL/GenBank/DDBJ whole genome shotgun (WGS) entry which is preliminary data.</text>
</comment>
<gene>
    <name evidence="1" type="ORF">EIP91_007480</name>
</gene>
<reference evidence="1 2" key="1">
    <citation type="submission" date="2018-11" db="EMBL/GenBank/DDBJ databases">
        <title>Genome assembly of Steccherinum ochraceum LE-BIN_3174, the white-rot fungus of the Steccherinaceae family (The Residual Polyporoid clade, Polyporales, Basidiomycota).</title>
        <authorList>
            <person name="Fedorova T.V."/>
            <person name="Glazunova O.A."/>
            <person name="Landesman E.O."/>
            <person name="Moiseenko K.V."/>
            <person name="Psurtseva N.V."/>
            <person name="Savinova O.S."/>
            <person name="Shakhova N.V."/>
            <person name="Tyazhelova T.V."/>
            <person name="Vasina D.V."/>
        </authorList>
    </citation>
    <scope>NUCLEOTIDE SEQUENCE [LARGE SCALE GENOMIC DNA]</scope>
    <source>
        <strain evidence="1 2">LE-BIN_3174</strain>
    </source>
</reference>
<keyword evidence="2" id="KW-1185">Reference proteome</keyword>
<protein>
    <submittedName>
        <fullName evidence="1">Uncharacterized protein</fullName>
    </submittedName>
</protein>
<organism evidence="1 2">
    <name type="scientific">Steccherinum ochraceum</name>
    <dbReference type="NCBI Taxonomy" id="92696"/>
    <lineage>
        <taxon>Eukaryota</taxon>
        <taxon>Fungi</taxon>
        <taxon>Dikarya</taxon>
        <taxon>Basidiomycota</taxon>
        <taxon>Agaricomycotina</taxon>
        <taxon>Agaricomycetes</taxon>
        <taxon>Polyporales</taxon>
        <taxon>Steccherinaceae</taxon>
        <taxon>Steccherinum</taxon>
    </lineage>
</organism>
<evidence type="ECO:0000313" key="1">
    <source>
        <dbReference type="EMBL" id="TCD62105.1"/>
    </source>
</evidence>
<dbReference type="OrthoDB" id="2804214at2759"/>
<sequence length="614" mass="70332">MDAEQMNVVTRNTISLAPPPEDLIKNLREVVRTFGTAAPSVILSYINTLSFFDRIPDDVLRLIFLAYRSWYYDAFYSRMHKSDHNPYGCITITDVCRRWRRLALSMPDLWSHVGVVEWHHLPGTRVFLQRSMDAPLEVDARDILYNDRWLGHGRSQESSPYLTRLFNNLSPHTSRILKLTVGARSVFDWILAASILERATSLKSLTLFPPTEPLPVNSGPPPISLSGLETYIVHRDWRTMMRLAPITKALSNTLTHLGIFLPRPRDWDSPARRISPGMTLSVLLDVLRILPHLAILELRHVELDQARIQAKHHVTLPSLKRLRMQFISWMSEDMERLLGCMNLPTNTCVEIEWISKKGSSESALTLDFPEISQHFLKFLAEKLWGGDLGETRPKLRHLTVTGRPLRDLCSFVCSDFVGKDYSRGVEGRDSATLPTWCRLVLRLFGASPNKPHACPSDILSHLPLSDVEVLCIDKIGYDQTQLRFGAADSAFRSIWSMSKLRSLTLERWTDTQSIRLLAGSTSERDVQIFYDKPHTGPLPFPDLSHLRLISFSTERPRPGDYEMRPTLWSTLRRRRVFRRELDVLTICSTPISVVFPSILTHGFGNDVDKFVFRQ</sequence>
<name>A0A4R0R9Z3_9APHY</name>
<dbReference type="AlphaFoldDB" id="A0A4R0R9Z3"/>
<dbReference type="Proteomes" id="UP000292702">
    <property type="component" value="Unassembled WGS sequence"/>
</dbReference>
<accession>A0A4R0R9Z3</accession>
<proteinExistence type="predicted"/>
<evidence type="ECO:0000313" key="2">
    <source>
        <dbReference type="Proteomes" id="UP000292702"/>
    </source>
</evidence>